<comment type="caution">
    <text evidence="2">The sequence shown here is derived from an EMBL/GenBank/DDBJ whole genome shotgun (WGS) entry which is preliminary data.</text>
</comment>
<feature type="compositionally biased region" description="Low complexity" evidence="1">
    <location>
        <begin position="117"/>
        <end position="126"/>
    </location>
</feature>
<feature type="compositionally biased region" description="Basic and acidic residues" evidence="1">
    <location>
        <begin position="129"/>
        <end position="148"/>
    </location>
</feature>
<reference evidence="2" key="1">
    <citation type="submission" date="2020-12" db="EMBL/GenBank/DDBJ databases">
        <authorList>
            <consortium name="Molecular Ecology Group"/>
        </authorList>
    </citation>
    <scope>NUCLEOTIDE SEQUENCE</scope>
    <source>
        <strain evidence="2">TBG_1078</strain>
    </source>
</reference>
<gene>
    <name evidence="2" type="ORF">NYPRO_LOCUS10357</name>
</gene>
<proteinExistence type="predicted"/>
<name>A0A811YM51_NYCPR</name>
<keyword evidence="3" id="KW-1185">Reference proteome</keyword>
<protein>
    <submittedName>
        <fullName evidence="2">(raccoon dog) hypothetical protein</fullName>
    </submittedName>
</protein>
<dbReference type="AlphaFoldDB" id="A0A811YM51"/>
<evidence type="ECO:0000256" key="1">
    <source>
        <dbReference type="SAM" id="MobiDB-lite"/>
    </source>
</evidence>
<organism evidence="2 3">
    <name type="scientific">Nyctereutes procyonoides</name>
    <name type="common">Raccoon dog</name>
    <name type="synonym">Canis procyonoides</name>
    <dbReference type="NCBI Taxonomy" id="34880"/>
    <lineage>
        <taxon>Eukaryota</taxon>
        <taxon>Metazoa</taxon>
        <taxon>Chordata</taxon>
        <taxon>Craniata</taxon>
        <taxon>Vertebrata</taxon>
        <taxon>Euteleostomi</taxon>
        <taxon>Mammalia</taxon>
        <taxon>Eutheria</taxon>
        <taxon>Laurasiatheria</taxon>
        <taxon>Carnivora</taxon>
        <taxon>Caniformia</taxon>
        <taxon>Canidae</taxon>
        <taxon>Nyctereutes</taxon>
    </lineage>
</organism>
<feature type="region of interest" description="Disordered" evidence="1">
    <location>
        <begin position="52"/>
        <end position="156"/>
    </location>
</feature>
<dbReference type="EMBL" id="CAJHUB010000680">
    <property type="protein sequence ID" value="CAD7677559.1"/>
    <property type="molecule type" value="Genomic_DNA"/>
</dbReference>
<dbReference type="Proteomes" id="UP000645828">
    <property type="component" value="Unassembled WGS sequence"/>
</dbReference>
<evidence type="ECO:0000313" key="3">
    <source>
        <dbReference type="Proteomes" id="UP000645828"/>
    </source>
</evidence>
<accession>A0A811YM51</accession>
<evidence type="ECO:0000313" key="2">
    <source>
        <dbReference type="EMBL" id="CAD7677559.1"/>
    </source>
</evidence>
<feature type="region of interest" description="Disordered" evidence="1">
    <location>
        <begin position="1"/>
        <end position="39"/>
    </location>
</feature>
<sequence>MTQPGPAPSNAGRADVAGAAKRPPGPEAGGGSCGYVRGAGDAVAGRWDAACGAGRRGQAPGPGRGGGTAPTFPASGPGVRGAEPPERCLPPSSSPRPRPAARHTILAGSGSRAERLVSAGAGVSAGRRGKVERSSREKEEARGQRREAAGGAPRPTLSRRAVKTLFTCPAGVQDLVLPFCRSPCRARSGGYKSKWPSAVTHVVLF</sequence>